<dbReference type="InterPro" id="IPR036388">
    <property type="entry name" value="WH-like_DNA-bd_sf"/>
</dbReference>
<accession>A0A4D4J3F2</accession>
<evidence type="ECO:0000259" key="3">
    <source>
        <dbReference type="PROSITE" id="PS51000"/>
    </source>
</evidence>
<protein>
    <submittedName>
        <fullName evidence="4">Transcriptional regulator</fullName>
    </submittedName>
</protein>
<dbReference type="AlphaFoldDB" id="A0A4D4J3F2"/>
<proteinExistence type="predicted"/>
<dbReference type="GO" id="GO:0003700">
    <property type="term" value="F:DNA-binding transcription factor activity"/>
    <property type="evidence" value="ECO:0007669"/>
    <property type="project" value="InterPro"/>
</dbReference>
<comment type="caution">
    <text evidence="4">The sequence shown here is derived from an EMBL/GenBank/DDBJ whole genome shotgun (WGS) entry which is preliminary data.</text>
</comment>
<dbReference type="PROSITE" id="PS51000">
    <property type="entry name" value="HTH_DEOR_2"/>
    <property type="match status" value="1"/>
</dbReference>
<keyword evidence="1" id="KW-0805">Transcription regulation</keyword>
<dbReference type="Gene3D" id="1.10.10.10">
    <property type="entry name" value="Winged helix-like DNA-binding domain superfamily/Winged helix DNA-binding domain"/>
    <property type="match status" value="1"/>
</dbReference>
<dbReference type="InterPro" id="IPR013196">
    <property type="entry name" value="HTH_11"/>
</dbReference>
<dbReference type="InterPro" id="IPR051534">
    <property type="entry name" value="CBASS_pafABC_assoc_protein"/>
</dbReference>
<dbReference type="Pfam" id="PF25583">
    <property type="entry name" value="WCX"/>
    <property type="match status" value="1"/>
</dbReference>
<keyword evidence="5" id="KW-1185">Reference proteome</keyword>
<dbReference type="SUPFAM" id="SSF46785">
    <property type="entry name" value="Winged helix' DNA-binding domain"/>
    <property type="match status" value="1"/>
</dbReference>
<reference evidence="5" key="1">
    <citation type="submission" date="2019-04" db="EMBL/GenBank/DDBJ databases">
        <title>Draft genome sequence of Pseudonocardiaceae bacterium SL3-2-4.</title>
        <authorList>
            <person name="Ningsih F."/>
            <person name="Yokota A."/>
            <person name="Sakai Y."/>
            <person name="Nanatani K."/>
            <person name="Yabe S."/>
            <person name="Oetari A."/>
            <person name="Sjamsuridzal W."/>
        </authorList>
    </citation>
    <scope>NUCLEOTIDE SEQUENCE [LARGE SCALE GENOMIC DNA]</scope>
    <source>
        <strain evidence="5">SL3-2-4</strain>
    </source>
</reference>
<dbReference type="PANTHER" id="PTHR34580:SF1">
    <property type="entry name" value="PROTEIN PAFC"/>
    <property type="match status" value="1"/>
</dbReference>
<dbReference type="PROSITE" id="PS52050">
    <property type="entry name" value="WYL"/>
    <property type="match status" value="1"/>
</dbReference>
<evidence type="ECO:0000256" key="2">
    <source>
        <dbReference type="ARBA" id="ARBA00023163"/>
    </source>
</evidence>
<dbReference type="EMBL" id="BJFL01000001">
    <property type="protein sequence ID" value="GDY28527.1"/>
    <property type="molecule type" value="Genomic_DNA"/>
</dbReference>
<dbReference type="InterPro" id="IPR001034">
    <property type="entry name" value="DeoR_HTH"/>
</dbReference>
<keyword evidence="2" id="KW-0804">Transcription</keyword>
<dbReference type="InterPro" id="IPR026881">
    <property type="entry name" value="WYL_dom"/>
</dbReference>
<dbReference type="Proteomes" id="UP000298860">
    <property type="component" value="Unassembled WGS sequence"/>
</dbReference>
<evidence type="ECO:0000256" key="1">
    <source>
        <dbReference type="ARBA" id="ARBA00023015"/>
    </source>
</evidence>
<name>A0A4D4J3F2_9PSEU</name>
<dbReference type="Pfam" id="PF13280">
    <property type="entry name" value="WYL"/>
    <property type="match status" value="1"/>
</dbReference>
<evidence type="ECO:0000313" key="5">
    <source>
        <dbReference type="Proteomes" id="UP000298860"/>
    </source>
</evidence>
<dbReference type="PIRSF" id="PIRSF016838">
    <property type="entry name" value="PafC"/>
    <property type="match status" value="1"/>
</dbReference>
<dbReference type="InterPro" id="IPR057727">
    <property type="entry name" value="WCX_dom"/>
</dbReference>
<dbReference type="InterPro" id="IPR028349">
    <property type="entry name" value="PafC-like"/>
</dbReference>
<dbReference type="PANTHER" id="PTHR34580">
    <property type="match status" value="1"/>
</dbReference>
<gene>
    <name evidence="4" type="ORF">GTS_01600</name>
</gene>
<feature type="domain" description="HTH deoR-type" evidence="3">
    <location>
        <begin position="5"/>
        <end position="60"/>
    </location>
</feature>
<sequence length="335" mass="36021">MTRVRAGRLVALLLTLQQRRRTTAAELAAALEVSERTIYRDVAALQAAGVPLWAEPGPSGGFRLVEGWRTRLDGLTGQEAAALFLGGAPEALAELGLGTVLAAAQAKVLATLPPELRGWAVRIRERFHLDAPGWFHRPEDLPHLATVADAVWQQRRLDVRYRRGGGEVTRLLEPLGLVLKAGVWYVVAGAVQPDGSAVRTFRVSRISAAAARDERFTRPENFDLAAWWARASTEFDRSILRDRVRLRLGPLGLRLLPHLTGTAAALEAIAAAGRPDTAGWRELELAVESEEVALSQLTGLGAEVEVLAPVTLRAALAAVGAAMAHRNAPVPSGDV</sequence>
<dbReference type="Pfam" id="PF08279">
    <property type="entry name" value="HTH_11"/>
    <property type="match status" value="1"/>
</dbReference>
<organism evidence="4 5">
    <name type="scientific">Gandjariella thermophila</name>
    <dbReference type="NCBI Taxonomy" id="1931992"/>
    <lineage>
        <taxon>Bacteria</taxon>
        <taxon>Bacillati</taxon>
        <taxon>Actinomycetota</taxon>
        <taxon>Actinomycetes</taxon>
        <taxon>Pseudonocardiales</taxon>
        <taxon>Pseudonocardiaceae</taxon>
        <taxon>Gandjariella</taxon>
    </lineage>
</organism>
<evidence type="ECO:0000313" key="4">
    <source>
        <dbReference type="EMBL" id="GDY28527.1"/>
    </source>
</evidence>
<dbReference type="InterPro" id="IPR036390">
    <property type="entry name" value="WH_DNA-bd_sf"/>
</dbReference>